<dbReference type="Proteomes" id="UP000184300">
    <property type="component" value="Unassembled WGS sequence"/>
</dbReference>
<gene>
    <name evidence="2" type="ORF">ASPGLDRAFT_33229</name>
</gene>
<dbReference type="EMBL" id="KV878892">
    <property type="protein sequence ID" value="OJJ86312.1"/>
    <property type="molecule type" value="Genomic_DNA"/>
</dbReference>
<evidence type="ECO:0000256" key="1">
    <source>
        <dbReference type="SAM" id="MobiDB-lite"/>
    </source>
</evidence>
<sequence length="88" mass="10121">MTMRYTSDVPSREATVLRTTEEKVRSGCTPLEAHARWRQGTPLTPNPNWERRKPYIRPPWHTQPDTHIARGADEATALHHHVAKFPTA</sequence>
<keyword evidence="3" id="KW-1185">Reference proteome</keyword>
<reference evidence="3" key="1">
    <citation type="journal article" date="2017" name="Genome Biol.">
        <title>Comparative genomics reveals high biological diversity and specific adaptations in the industrially and medically important fungal genus Aspergillus.</title>
        <authorList>
            <person name="de Vries R.P."/>
            <person name="Riley R."/>
            <person name="Wiebenga A."/>
            <person name="Aguilar-Osorio G."/>
            <person name="Amillis S."/>
            <person name="Uchima C.A."/>
            <person name="Anderluh G."/>
            <person name="Asadollahi M."/>
            <person name="Askin M."/>
            <person name="Barry K."/>
            <person name="Battaglia E."/>
            <person name="Bayram O."/>
            <person name="Benocci T."/>
            <person name="Braus-Stromeyer S.A."/>
            <person name="Caldana C."/>
            <person name="Canovas D."/>
            <person name="Cerqueira G.C."/>
            <person name="Chen F."/>
            <person name="Chen W."/>
            <person name="Choi C."/>
            <person name="Clum A."/>
            <person name="Dos Santos R.A."/>
            <person name="Damasio A.R."/>
            <person name="Diallinas G."/>
            <person name="Emri T."/>
            <person name="Fekete E."/>
            <person name="Flipphi M."/>
            <person name="Freyberg S."/>
            <person name="Gallo A."/>
            <person name="Gournas C."/>
            <person name="Habgood R."/>
            <person name="Hainaut M."/>
            <person name="Harispe M.L."/>
            <person name="Henrissat B."/>
            <person name="Hilden K.S."/>
            <person name="Hope R."/>
            <person name="Hossain A."/>
            <person name="Karabika E."/>
            <person name="Karaffa L."/>
            <person name="Karanyi Z."/>
            <person name="Krasevec N."/>
            <person name="Kuo A."/>
            <person name="Kusch H."/>
            <person name="LaButti K."/>
            <person name="Lagendijk E.L."/>
            <person name="Lapidus A."/>
            <person name="Levasseur A."/>
            <person name="Lindquist E."/>
            <person name="Lipzen A."/>
            <person name="Logrieco A.F."/>
            <person name="MacCabe A."/>
            <person name="Maekelae M.R."/>
            <person name="Malavazi I."/>
            <person name="Melin P."/>
            <person name="Meyer V."/>
            <person name="Mielnichuk N."/>
            <person name="Miskei M."/>
            <person name="Molnar A.P."/>
            <person name="Mule G."/>
            <person name="Ngan C.Y."/>
            <person name="Orejas M."/>
            <person name="Orosz E."/>
            <person name="Ouedraogo J.P."/>
            <person name="Overkamp K.M."/>
            <person name="Park H.-S."/>
            <person name="Perrone G."/>
            <person name="Piumi F."/>
            <person name="Punt P.J."/>
            <person name="Ram A.F."/>
            <person name="Ramon A."/>
            <person name="Rauscher S."/>
            <person name="Record E."/>
            <person name="Riano-Pachon D.M."/>
            <person name="Robert V."/>
            <person name="Roehrig J."/>
            <person name="Ruller R."/>
            <person name="Salamov A."/>
            <person name="Salih N.S."/>
            <person name="Samson R.A."/>
            <person name="Sandor E."/>
            <person name="Sanguinetti M."/>
            <person name="Schuetze T."/>
            <person name="Sepcic K."/>
            <person name="Shelest E."/>
            <person name="Sherlock G."/>
            <person name="Sophianopoulou V."/>
            <person name="Squina F.M."/>
            <person name="Sun H."/>
            <person name="Susca A."/>
            <person name="Todd R.B."/>
            <person name="Tsang A."/>
            <person name="Unkles S.E."/>
            <person name="van de Wiele N."/>
            <person name="van Rossen-Uffink D."/>
            <person name="Oliveira J.V."/>
            <person name="Vesth T.C."/>
            <person name="Visser J."/>
            <person name="Yu J.-H."/>
            <person name="Zhou M."/>
            <person name="Andersen M.R."/>
            <person name="Archer D.B."/>
            <person name="Baker S.E."/>
            <person name="Benoit I."/>
            <person name="Brakhage A.A."/>
            <person name="Braus G.H."/>
            <person name="Fischer R."/>
            <person name="Frisvad J.C."/>
            <person name="Goldman G.H."/>
            <person name="Houbraken J."/>
            <person name="Oakley B."/>
            <person name="Pocsi I."/>
            <person name="Scazzocchio C."/>
            <person name="Seiboth B."/>
            <person name="vanKuyk P.A."/>
            <person name="Wortman J."/>
            <person name="Dyer P.S."/>
            <person name="Grigoriev I.V."/>
        </authorList>
    </citation>
    <scope>NUCLEOTIDE SEQUENCE [LARGE SCALE GENOMIC DNA]</scope>
    <source>
        <strain evidence="3">CBS 516.65</strain>
    </source>
</reference>
<feature type="region of interest" description="Disordered" evidence="1">
    <location>
        <begin position="38"/>
        <end position="66"/>
    </location>
</feature>
<dbReference type="RefSeq" id="XP_022403001.1">
    <property type="nucleotide sequence ID" value="XM_022544279.1"/>
</dbReference>
<organism evidence="2 3">
    <name type="scientific">Aspergillus glaucus CBS 516.65</name>
    <dbReference type="NCBI Taxonomy" id="1160497"/>
    <lineage>
        <taxon>Eukaryota</taxon>
        <taxon>Fungi</taxon>
        <taxon>Dikarya</taxon>
        <taxon>Ascomycota</taxon>
        <taxon>Pezizomycotina</taxon>
        <taxon>Eurotiomycetes</taxon>
        <taxon>Eurotiomycetidae</taxon>
        <taxon>Eurotiales</taxon>
        <taxon>Aspergillaceae</taxon>
        <taxon>Aspergillus</taxon>
        <taxon>Aspergillus subgen. Aspergillus</taxon>
    </lineage>
</organism>
<accession>A0A1L9VQY7</accession>
<evidence type="ECO:0000313" key="3">
    <source>
        <dbReference type="Proteomes" id="UP000184300"/>
    </source>
</evidence>
<dbReference type="GeneID" id="34460540"/>
<evidence type="ECO:0000313" key="2">
    <source>
        <dbReference type="EMBL" id="OJJ86312.1"/>
    </source>
</evidence>
<dbReference type="VEuPathDB" id="FungiDB:ASPGLDRAFT_33229"/>
<dbReference type="AlphaFoldDB" id="A0A1L9VQY7"/>
<feature type="region of interest" description="Disordered" evidence="1">
    <location>
        <begin position="1"/>
        <end position="26"/>
    </location>
</feature>
<protein>
    <submittedName>
        <fullName evidence="2">Uncharacterized protein</fullName>
    </submittedName>
</protein>
<proteinExistence type="predicted"/>
<name>A0A1L9VQY7_ASPGL</name>